<dbReference type="Proteomes" id="UP000288096">
    <property type="component" value="Unassembled WGS sequence"/>
</dbReference>
<gene>
    <name evidence="1" type="ORF">DENIS_1912</name>
</gene>
<dbReference type="EMBL" id="BEXT01000001">
    <property type="protein sequence ID" value="GBC60952.1"/>
    <property type="molecule type" value="Genomic_DNA"/>
</dbReference>
<dbReference type="AlphaFoldDB" id="A0A401FVF3"/>
<organism evidence="1 2">
    <name type="scientific">Desulfonema ishimotonii</name>
    <dbReference type="NCBI Taxonomy" id="45657"/>
    <lineage>
        <taxon>Bacteria</taxon>
        <taxon>Pseudomonadati</taxon>
        <taxon>Thermodesulfobacteriota</taxon>
        <taxon>Desulfobacteria</taxon>
        <taxon>Desulfobacterales</taxon>
        <taxon>Desulfococcaceae</taxon>
        <taxon>Desulfonema</taxon>
    </lineage>
</organism>
<evidence type="ECO:0000313" key="1">
    <source>
        <dbReference type="EMBL" id="GBC60952.1"/>
    </source>
</evidence>
<reference evidence="2" key="2">
    <citation type="submission" date="2019-01" db="EMBL/GenBank/DDBJ databases">
        <title>Genome sequence of Desulfonema ishimotonii strain Tokyo 01.</title>
        <authorList>
            <person name="Fukui M."/>
        </authorList>
    </citation>
    <scope>NUCLEOTIDE SEQUENCE [LARGE SCALE GENOMIC DNA]</scope>
    <source>
        <strain evidence="2">Tokyo 01</strain>
    </source>
</reference>
<evidence type="ECO:0000313" key="2">
    <source>
        <dbReference type="Proteomes" id="UP000288096"/>
    </source>
</evidence>
<sequence>MNCSCCNTCESEFIVTHVKRLLEHFFLTCHREDRCMEYFISRVASSEQISHSLLIVFDKPANNIHIAKFYPELYREKDSKYLSAACLYLIIQHFGHEYLLDDKSEITLDTRTEIFENFYHRLNDFNFHICRRGVGRAIELVSDFHQSSFDTSMIREREISDEELFCYA</sequence>
<accession>A0A401FVF3</accession>
<reference evidence="2" key="1">
    <citation type="submission" date="2017-11" db="EMBL/GenBank/DDBJ databases">
        <authorList>
            <person name="Watanabe M."/>
            <person name="Kojima H."/>
        </authorList>
    </citation>
    <scope>NUCLEOTIDE SEQUENCE [LARGE SCALE GENOMIC DNA]</scope>
    <source>
        <strain evidence="2">Tokyo 01</strain>
    </source>
</reference>
<comment type="caution">
    <text evidence="1">The sequence shown here is derived from an EMBL/GenBank/DDBJ whole genome shotgun (WGS) entry which is preliminary data.</text>
</comment>
<keyword evidence="2" id="KW-1185">Reference proteome</keyword>
<protein>
    <submittedName>
        <fullName evidence="1">Uncharacterized protein</fullName>
    </submittedName>
</protein>
<proteinExistence type="predicted"/>
<name>A0A401FVF3_9BACT</name>